<dbReference type="Proteomes" id="UP000010552">
    <property type="component" value="Unassembled WGS sequence"/>
</dbReference>
<reference evidence="3" key="1">
    <citation type="journal article" date="2013" name="Science">
        <title>Comparative analysis of bat genomes provides insight into the evolution of flight and immunity.</title>
        <authorList>
            <person name="Zhang G."/>
            <person name="Cowled C."/>
            <person name="Shi Z."/>
            <person name="Huang Z."/>
            <person name="Bishop-Lilly K.A."/>
            <person name="Fang X."/>
            <person name="Wynne J.W."/>
            <person name="Xiong Z."/>
            <person name="Baker M.L."/>
            <person name="Zhao W."/>
            <person name="Tachedjian M."/>
            <person name="Zhu Y."/>
            <person name="Zhou P."/>
            <person name="Jiang X."/>
            <person name="Ng J."/>
            <person name="Yang L."/>
            <person name="Wu L."/>
            <person name="Xiao J."/>
            <person name="Feng Y."/>
            <person name="Chen Y."/>
            <person name="Sun X."/>
            <person name="Zhang Y."/>
            <person name="Marsh G.A."/>
            <person name="Crameri G."/>
            <person name="Broder C.C."/>
            <person name="Frey K.G."/>
            <person name="Wang L.F."/>
            <person name="Wang J."/>
        </authorList>
    </citation>
    <scope>NUCLEOTIDE SEQUENCE [LARGE SCALE GENOMIC DNA]</scope>
</reference>
<gene>
    <name evidence="2" type="ORF">PAL_GLEAN10008619</name>
</gene>
<protein>
    <submittedName>
        <fullName evidence="2">Uncharacterized protein</fullName>
    </submittedName>
</protein>
<dbReference type="EMBL" id="KB030531">
    <property type="protein sequence ID" value="ELK15747.1"/>
    <property type="molecule type" value="Genomic_DNA"/>
</dbReference>
<feature type="region of interest" description="Disordered" evidence="1">
    <location>
        <begin position="1"/>
        <end position="58"/>
    </location>
</feature>
<organism evidence="2 3">
    <name type="scientific">Pteropus alecto</name>
    <name type="common">Black flying fox</name>
    <dbReference type="NCBI Taxonomy" id="9402"/>
    <lineage>
        <taxon>Eukaryota</taxon>
        <taxon>Metazoa</taxon>
        <taxon>Chordata</taxon>
        <taxon>Craniata</taxon>
        <taxon>Vertebrata</taxon>
        <taxon>Euteleostomi</taxon>
        <taxon>Mammalia</taxon>
        <taxon>Eutheria</taxon>
        <taxon>Laurasiatheria</taxon>
        <taxon>Chiroptera</taxon>
        <taxon>Yinpterochiroptera</taxon>
        <taxon>Pteropodoidea</taxon>
        <taxon>Pteropodidae</taxon>
        <taxon>Pteropodinae</taxon>
        <taxon>Pteropus</taxon>
    </lineage>
</organism>
<proteinExistence type="predicted"/>
<sequence length="239" mass="26450">MLGKPEVRATRRSPQENQSFQELPETPPAFPSRPTSPPGFGTATAGSPAHRRSVCTESRTWVSRHSRLTFRQERVHGTANYNSHTASRTQIPRPARFRSAASLPFLPDCGLVIRFVLGRGFSTVPPKPLPIHNPVLSCWEVNADAFASRGADTASHVMPRWRRCRSCPRFVASKESRRFPPSGRRDGNAWLIPAAARSLVLGIRSGPGLLLSRWVQGSPGDLAAVFCVGSARRRRRRRA</sequence>
<keyword evidence="3" id="KW-1185">Reference proteome</keyword>
<dbReference type="AlphaFoldDB" id="L5KWF4"/>
<evidence type="ECO:0000256" key="1">
    <source>
        <dbReference type="SAM" id="MobiDB-lite"/>
    </source>
</evidence>
<feature type="compositionally biased region" description="Pro residues" evidence="1">
    <location>
        <begin position="25"/>
        <end position="37"/>
    </location>
</feature>
<evidence type="ECO:0000313" key="3">
    <source>
        <dbReference type="Proteomes" id="UP000010552"/>
    </source>
</evidence>
<dbReference type="InParanoid" id="L5KWF4"/>
<name>L5KWF4_PTEAL</name>
<evidence type="ECO:0000313" key="2">
    <source>
        <dbReference type="EMBL" id="ELK15747.1"/>
    </source>
</evidence>
<accession>L5KWF4</accession>